<name>A0A380IJ24_STRAI</name>
<protein>
    <submittedName>
        <fullName evidence="1">Uncharacterized protein</fullName>
    </submittedName>
</protein>
<proteinExistence type="predicted"/>
<reference evidence="1 2" key="1">
    <citation type="submission" date="2018-06" db="EMBL/GenBank/DDBJ databases">
        <authorList>
            <consortium name="Pathogen Informatics"/>
            <person name="Doyle S."/>
        </authorList>
    </citation>
    <scope>NUCLEOTIDE SEQUENCE [LARGE SCALE GENOMIC DNA]</scope>
    <source>
        <strain evidence="1 2">NCTC12957</strain>
    </source>
</reference>
<dbReference type="AlphaFoldDB" id="A0A380IJ24"/>
<evidence type="ECO:0000313" key="1">
    <source>
        <dbReference type="EMBL" id="SUN08544.1"/>
    </source>
</evidence>
<gene>
    <name evidence="1" type="ORF">NCTC12957_02143</name>
</gene>
<dbReference type="EMBL" id="UHEN01000001">
    <property type="protein sequence ID" value="SUN08544.1"/>
    <property type="molecule type" value="Genomic_DNA"/>
</dbReference>
<accession>A0A380IJ24</accession>
<organism evidence="1 2">
    <name type="scientific">Streptococcus acidominimus</name>
    <dbReference type="NCBI Taxonomy" id="1326"/>
    <lineage>
        <taxon>Bacteria</taxon>
        <taxon>Bacillati</taxon>
        <taxon>Bacillota</taxon>
        <taxon>Bacilli</taxon>
        <taxon>Lactobacillales</taxon>
        <taxon>Streptococcaceae</taxon>
        <taxon>Streptococcus</taxon>
    </lineage>
</organism>
<sequence length="139" mass="16118">MGVLTSEKLQWRFSAYSLKVATLDTSVARPISNLQRSIPRLFDTSFTRSISHHPQSIPRLWKQLKLNNCVSIFRAFRLNSITQDTRTLSEQSKNRRLTLCSTNTRKSIFFAQLVVRVQLPKIGERLTRVNEVIKDKLND</sequence>
<dbReference type="Proteomes" id="UP000255213">
    <property type="component" value="Unassembled WGS sequence"/>
</dbReference>
<evidence type="ECO:0000313" key="2">
    <source>
        <dbReference type="Proteomes" id="UP000255213"/>
    </source>
</evidence>